<dbReference type="EMBL" id="BMIO01000006">
    <property type="protein sequence ID" value="GGD47739.1"/>
    <property type="molecule type" value="Genomic_DNA"/>
</dbReference>
<dbReference type="InterPro" id="IPR006680">
    <property type="entry name" value="Amidohydro-rel"/>
</dbReference>
<feature type="domain" description="Amidohydrolase-related" evidence="2">
    <location>
        <begin position="80"/>
        <end position="432"/>
    </location>
</feature>
<keyword evidence="4" id="KW-1185">Reference proteome</keyword>
<evidence type="ECO:0000259" key="2">
    <source>
        <dbReference type="Pfam" id="PF01979"/>
    </source>
</evidence>
<proteinExistence type="predicted"/>
<reference evidence="3 4" key="1">
    <citation type="journal article" date="2014" name="Int. J. Syst. Evol. Microbiol.">
        <title>Complete genome sequence of Corynebacterium casei LMG S-19264T (=DSM 44701T), isolated from a smear-ripened cheese.</title>
        <authorList>
            <consortium name="US DOE Joint Genome Institute (JGI-PGF)"/>
            <person name="Walter F."/>
            <person name="Albersmeier A."/>
            <person name="Kalinowski J."/>
            <person name="Ruckert C."/>
        </authorList>
    </citation>
    <scope>NUCLEOTIDE SEQUENCE [LARGE SCALE GENOMIC DNA]</scope>
    <source>
        <strain evidence="3 4">CGMCC 1.15358</strain>
    </source>
</reference>
<evidence type="ECO:0000313" key="4">
    <source>
        <dbReference type="Proteomes" id="UP000598997"/>
    </source>
</evidence>
<sequence length="477" mass="50919">MKCRIICGLLTGCALIAATPVAAEPIVLRDVQVLDLNAAEPAPVAGRSIFIDDGKIVAIGPTDEVDAPAEAQVINGLGRIVMPGLYDMHVHIWDDAELAAYLAHGVTTVRNASGMPFHLRLAERISSGNLAGPRLITTGPILNSHGPNGQIIHQYVDTETEAREAVRAQHAAGFRRIKVYSNLTPEAWRGIKAEADALGMTIMGHTPEGRRTAGMPYEKPFDIPFEEMLDEGFVTFEHTESIVWHGLRDSRDPDAAMPLADQVAEAGIAVDPTLVAFYNLLRTAETKGEYISRPGTEWLNPMLVGQEQENYERWTNEEVAPAREAFEFYKLMTKAMHDAGVTLVAGSDAGIYSNPAGLSLIDELNLLVEAGLSPVEALKSATINAAKVLEESGTHACIAAGCTADLLLLDADPTQALAHLSDPALVIAQGKVHDRDAIAALKVLATKADLARTQANVVEGLQAQGTDVTPLLQGSGG</sequence>
<dbReference type="PANTHER" id="PTHR43135">
    <property type="entry name" value="ALPHA-D-RIBOSE 1-METHYLPHOSPHONATE 5-TRIPHOSPHATE DIPHOSPHATASE"/>
    <property type="match status" value="1"/>
</dbReference>
<dbReference type="InterPro" id="IPR011059">
    <property type="entry name" value="Metal-dep_hydrolase_composite"/>
</dbReference>
<dbReference type="AlphaFoldDB" id="A0A917DM49"/>
<accession>A0A917DM49</accession>
<dbReference type="Gene3D" id="2.30.40.10">
    <property type="entry name" value="Urease, subunit C, domain 1"/>
    <property type="match status" value="1"/>
</dbReference>
<evidence type="ECO:0000313" key="3">
    <source>
        <dbReference type="EMBL" id="GGD47739.1"/>
    </source>
</evidence>
<dbReference type="PANTHER" id="PTHR43135:SF3">
    <property type="entry name" value="ALPHA-D-RIBOSE 1-METHYLPHOSPHONATE 5-TRIPHOSPHATE DIPHOSPHATASE"/>
    <property type="match status" value="1"/>
</dbReference>
<name>A0A917DM49_9SPHN</name>
<organism evidence="3 4">
    <name type="scientific">Croceicoccus pelagius</name>
    <dbReference type="NCBI Taxonomy" id="1703341"/>
    <lineage>
        <taxon>Bacteria</taxon>
        <taxon>Pseudomonadati</taxon>
        <taxon>Pseudomonadota</taxon>
        <taxon>Alphaproteobacteria</taxon>
        <taxon>Sphingomonadales</taxon>
        <taxon>Erythrobacteraceae</taxon>
        <taxon>Croceicoccus</taxon>
    </lineage>
</organism>
<dbReference type="Gene3D" id="1.20.58.520">
    <property type="entry name" value="Amidohydrolase"/>
    <property type="match status" value="1"/>
</dbReference>
<dbReference type="InterPro" id="IPR051781">
    <property type="entry name" value="Metallo-dep_Hydrolase"/>
</dbReference>
<dbReference type="Proteomes" id="UP000598997">
    <property type="component" value="Unassembled WGS sequence"/>
</dbReference>
<feature type="chain" id="PRO_5037388733" evidence="1">
    <location>
        <begin position="24"/>
        <end position="477"/>
    </location>
</feature>
<dbReference type="SUPFAM" id="SSF51556">
    <property type="entry name" value="Metallo-dependent hydrolases"/>
    <property type="match status" value="1"/>
</dbReference>
<dbReference type="OrthoDB" id="8098664at2"/>
<evidence type="ECO:0000256" key="1">
    <source>
        <dbReference type="SAM" id="SignalP"/>
    </source>
</evidence>
<gene>
    <name evidence="3" type="ORF">GCM10010989_22590</name>
</gene>
<comment type="caution">
    <text evidence="3">The sequence shown here is derived from an EMBL/GenBank/DDBJ whole genome shotgun (WGS) entry which is preliminary data.</text>
</comment>
<dbReference type="RefSeq" id="WP_066761744.1">
    <property type="nucleotide sequence ID" value="NZ_BMIO01000006.1"/>
</dbReference>
<protein>
    <submittedName>
        <fullName evidence="3">Amidohydrolase</fullName>
    </submittedName>
</protein>
<dbReference type="Gene3D" id="3.30.110.90">
    <property type="entry name" value="Amidohydrolase"/>
    <property type="match status" value="1"/>
</dbReference>
<dbReference type="Pfam" id="PF01979">
    <property type="entry name" value="Amidohydro_1"/>
    <property type="match status" value="1"/>
</dbReference>
<dbReference type="GO" id="GO:0016810">
    <property type="term" value="F:hydrolase activity, acting on carbon-nitrogen (but not peptide) bonds"/>
    <property type="evidence" value="ECO:0007669"/>
    <property type="project" value="InterPro"/>
</dbReference>
<feature type="signal peptide" evidence="1">
    <location>
        <begin position="1"/>
        <end position="23"/>
    </location>
</feature>
<dbReference type="InterPro" id="IPR032466">
    <property type="entry name" value="Metal_Hydrolase"/>
</dbReference>
<dbReference type="SUPFAM" id="SSF51338">
    <property type="entry name" value="Composite domain of metallo-dependent hydrolases"/>
    <property type="match status" value="1"/>
</dbReference>
<keyword evidence="1" id="KW-0732">Signal</keyword>
<dbReference type="Gene3D" id="3.40.50.10910">
    <property type="entry name" value="Amidohydrolase"/>
    <property type="match status" value="1"/>
</dbReference>